<evidence type="ECO:0000256" key="2">
    <source>
        <dbReference type="ARBA" id="ARBA00022679"/>
    </source>
</evidence>
<proteinExistence type="inferred from homology"/>
<dbReference type="Gene3D" id="2.160.10.10">
    <property type="entry name" value="Hexapeptide repeat proteins"/>
    <property type="match status" value="1"/>
</dbReference>
<keyword evidence="3" id="KW-0677">Repeat</keyword>
<dbReference type="InterPro" id="IPR017694">
    <property type="entry name" value="Phosphonate_tfrase_rpt"/>
</dbReference>
<evidence type="ECO:0000256" key="1">
    <source>
        <dbReference type="ARBA" id="ARBA00007274"/>
    </source>
</evidence>
<dbReference type="RefSeq" id="WP_201658468.1">
    <property type="nucleotide sequence ID" value="NZ_JAEQNC010000006.1"/>
</dbReference>
<dbReference type="Pfam" id="PF00132">
    <property type="entry name" value="Hexapep"/>
    <property type="match status" value="1"/>
</dbReference>
<name>A0A937CMN2_9HYPH</name>
<dbReference type="InterPro" id="IPR001451">
    <property type="entry name" value="Hexapep"/>
</dbReference>
<organism evidence="5 6">
    <name type="scientific">Rhizobium setariae</name>
    <dbReference type="NCBI Taxonomy" id="2801340"/>
    <lineage>
        <taxon>Bacteria</taxon>
        <taxon>Pseudomonadati</taxon>
        <taxon>Pseudomonadota</taxon>
        <taxon>Alphaproteobacteria</taxon>
        <taxon>Hyphomicrobiales</taxon>
        <taxon>Rhizobiaceae</taxon>
        <taxon>Rhizobium/Agrobacterium group</taxon>
        <taxon>Rhizobium</taxon>
    </lineage>
</organism>
<keyword evidence="4" id="KW-0012">Acyltransferase</keyword>
<dbReference type="NCBIfam" id="TIGR03308">
    <property type="entry name" value="phn_thr-fam"/>
    <property type="match status" value="1"/>
</dbReference>
<dbReference type="EMBL" id="JAEQNC010000006">
    <property type="protein sequence ID" value="MBL0372921.1"/>
    <property type="molecule type" value="Genomic_DNA"/>
</dbReference>
<keyword evidence="2" id="KW-0808">Transferase</keyword>
<dbReference type="SUPFAM" id="SSF51161">
    <property type="entry name" value="Trimeric LpxA-like enzymes"/>
    <property type="match status" value="1"/>
</dbReference>
<comment type="caution">
    <text evidence="5">The sequence shown here is derived from an EMBL/GenBank/DDBJ whole genome shotgun (WGS) entry which is preliminary data.</text>
</comment>
<keyword evidence="6" id="KW-1185">Reference proteome</keyword>
<dbReference type="PANTHER" id="PTHR43300:SF11">
    <property type="entry name" value="ACETYLTRANSFERASE RV3034C-RELATED"/>
    <property type="match status" value="1"/>
</dbReference>
<evidence type="ECO:0000256" key="3">
    <source>
        <dbReference type="ARBA" id="ARBA00022737"/>
    </source>
</evidence>
<accession>A0A937CMN2</accession>
<dbReference type="Proteomes" id="UP000633219">
    <property type="component" value="Unassembled WGS sequence"/>
</dbReference>
<dbReference type="GO" id="GO:0016746">
    <property type="term" value="F:acyltransferase activity"/>
    <property type="evidence" value="ECO:0007669"/>
    <property type="project" value="UniProtKB-KW"/>
</dbReference>
<dbReference type="PANTHER" id="PTHR43300">
    <property type="entry name" value="ACETYLTRANSFERASE"/>
    <property type="match status" value="1"/>
</dbReference>
<dbReference type="PROSITE" id="PS00101">
    <property type="entry name" value="HEXAPEP_TRANSFERASES"/>
    <property type="match status" value="1"/>
</dbReference>
<sequence>MTRLSREPFIHSTATVTESRLGIYTEITEHCRIAESTLDDYSYVMEYGMIWCARIGKFANIAANVRINATNHPITRPTLHHFTYRSGDYWPDAGTDTEFFARRRENFVSIGHDVWIGHGATVLPGVRIGNGAIIGAGAVVNRDVEPYTIVGGVPARKIRERFSREIAERFEALAWWDWDHAKIRANLDAFRALSAEEFLERHGA</sequence>
<dbReference type="InterPro" id="IPR018357">
    <property type="entry name" value="Hexapep_transf_CS"/>
</dbReference>
<dbReference type="InterPro" id="IPR050179">
    <property type="entry name" value="Trans_hexapeptide_repeat"/>
</dbReference>
<comment type="similarity">
    <text evidence="1">Belongs to the transferase hexapeptide repeat family.</text>
</comment>
<gene>
    <name evidence="5" type="ORF">JJB09_12880</name>
</gene>
<evidence type="ECO:0000313" key="6">
    <source>
        <dbReference type="Proteomes" id="UP000633219"/>
    </source>
</evidence>
<protein>
    <submittedName>
        <fullName evidence="5">Acetyltransferase</fullName>
    </submittedName>
</protein>
<evidence type="ECO:0000313" key="5">
    <source>
        <dbReference type="EMBL" id="MBL0372921.1"/>
    </source>
</evidence>
<evidence type="ECO:0000256" key="4">
    <source>
        <dbReference type="ARBA" id="ARBA00023315"/>
    </source>
</evidence>
<dbReference type="InterPro" id="IPR011004">
    <property type="entry name" value="Trimer_LpxA-like_sf"/>
</dbReference>
<reference evidence="5" key="1">
    <citation type="submission" date="2021-01" db="EMBL/GenBank/DDBJ databases">
        <title>Rhizobium sp. strain KVB221 16S ribosomal RNA gene Genome sequencing and assembly.</title>
        <authorList>
            <person name="Kang M."/>
        </authorList>
    </citation>
    <scope>NUCLEOTIDE SEQUENCE</scope>
    <source>
        <strain evidence="5">KVB221</strain>
    </source>
</reference>
<dbReference type="AlphaFoldDB" id="A0A937CMN2"/>
<dbReference type="CDD" id="cd03349">
    <property type="entry name" value="LbH_XAT"/>
    <property type="match status" value="1"/>
</dbReference>